<dbReference type="EMBL" id="AZGI01000003">
    <property type="protein sequence ID" value="KRM41144.1"/>
    <property type="molecule type" value="Genomic_DNA"/>
</dbReference>
<dbReference type="RefSeq" id="WP_025080151.1">
    <property type="nucleotide sequence ID" value="NZ_AZGI01000003.1"/>
</dbReference>
<dbReference type="Pfam" id="PF00849">
    <property type="entry name" value="PseudoU_synth_2"/>
    <property type="match status" value="1"/>
</dbReference>
<dbReference type="PROSITE" id="PS50889">
    <property type="entry name" value="S4"/>
    <property type="match status" value="1"/>
</dbReference>
<dbReference type="OrthoDB" id="9807829at2"/>
<evidence type="ECO:0000313" key="6">
    <source>
        <dbReference type="EMBL" id="KRM41144.1"/>
    </source>
</evidence>
<evidence type="ECO:0000256" key="1">
    <source>
        <dbReference type="ARBA" id="ARBA00000073"/>
    </source>
</evidence>
<dbReference type="PANTHER" id="PTHR21600:SF35">
    <property type="entry name" value="PSEUDOURIDINE SYNTHASE"/>
    <property type="match status" value="1"/>
</dbReference>
<dbReference type="GO" id="GO:0009982">
    <property type="term" value="F:pseudouridine synthase activity"/>
    <property type="evidence" value="ECO:0007669"/>
    <property type="project" value="InterPro"/>
</dbReference>
<dbReference type="InterPro" id="IPR006224">
    <property type="entry name" value="PsdUridine_synth_RluA-like_CS"/>
</dbReference>
<dbReference type="PATRIC" id="fig|1423754.3.peg.1384"/>
<reference evidence="6 7" key="1">
    <citation type="journal article" date="2015" name="Genome Announc.">
        <title>Expanding the biotechnology potential of lactobacilli through comparative genomics of 213 strains and associated genera.</title>
        <authorList>
            <person name="Sun Z."/>
            <person name="Harris H.M."/>
            <person name="McCann A."/>
            <person name="Guo C."/>
            <person name="Argimon S."/>
            <person name="Zhang W."/>
            <person name="Yang X."/>
            <person name="Jeffery I.B."/>
            <person name="Cooney J.C."/>
            <person name="Kagawa T.F."/>
            <person name="Liu W."/>
            <person name="Song Y."/>
            <person name="Salvetti E."/>
            <person name="Wrobel A."/>
            <person name="Rasinkangas P."/>
            <person name="Parkhill J."/>
            <person name="Rea M.C."/>
            <person name="O'Sullivan O."/>
            <person name="Ritari J."/>
            <person name="Douillard F.P."/>
            <person name="Paul Ross R."/>
            <person name="Yang R."/>
            <person name="Briner A.E."/>
            <person name="Felis G.E."/>
            <person name="de Vos W.M."/>
            <person name="Barrangou R."/>
            <person name="Klaenhammer T.R."/>
            <person name="Caufield P.W."/>
            <person name="Cui Y."/>
            <person name="Zhang H."/>
            <person name="O'Toole P.W."/>
        </authorList>
    </citation>
    <scope>NUCLEOTIDE SEQUENCE [LARGE SCALE GENOMIC DNA]</scope>
    <source>
        <strain evidence="6 7">DSM 5661</strain>
    </source>
</reference>
<dbReference type="GO" id="GO:0000455">
    <property type="term" value="P:enzyme-directed rRNA pseudouridine synthesis"/>
    <property type="evidence" value="ECO:0007669"/>
    <property type="project" value="TreeGrafter"/>
</dbReference>
<gene>
    <name evidence="6" type="ORF">FC39_GL001346</name>
</gene>
<keyword evidence="4" id="KW-0694">RNA-binding</keyword>
<name>A0A0R1YF72_9LACO</name>
<dbReference type="AlphaFoldDB" id="A0A0R1YF72"/>
<evidence type="ECO:0000256" key="4">
    <source>
        <dbReference type="PROSITE-ProRule" id="PRU00182"/>
    </source>
</evidence>
<evidence type="ECO:0000313" key="7">
    <source>
        <dbReference type="Proteomes" id="UP000051223"/>
    </source>
</evidence>
<protein>
    <recommendedName>
        <fullName evidence="2">RNA pseudouridylate synthase</fullName>
    </recommendedName>
    <alternativeName>
        <fullName evidence="3">RNA-uridine isomerase</fullName>
    </alternativeName>
</protein>
<dbReference type="GO" id="GO:0003723">
    <property type="term" value="F:RNA binding"/>
    <property type="evidence" value="ECO:0007669"/>
    <property type="project" value="UniProtKB-KW"/>
</dbReference>
<dbReference type="GO" id="GO:0140098">
    <property type="term" value="F:catalytic activity, acting on RNA"/>
    <property type="evidence" value="ECO:0007669"/>
    <property type="project" value="UniProtKB-ARBA"/>
</dbReference>
<feature type="domain" description="Pseudouridine synthase RsuA/RluA-like" evidence="5">
    <location>
        <begin position="87"/>
        <end position="239"/>
    </location>
</feature>
<dbReference type="STRING" id="1423754.FC39_GL001346"/>
<evidence type="ECO:0000256" key="2">
    <source>
        <dbReference type="ARBA" id="ARBA00031870"/>
    </source>
</evidence>
<proteinExistence type="predicted"/>
<dbReference type="InterPro" id="IPR006145">
    <property type="entry name" value="PsdUridine_synth_RsuA/RluA"/>
</dbReference>
<accession>A0A0R1YF72</accession>
<comment type="catalytic activity">
    <reaction evidence="1">
        <text>a uridine in RNA = a pseudouridine in RNA</text>
        <dbReference type="Rhea" id="RHEA:48348"/>
        <dbReference type="Rhea" id="RHEA-COMP:12068"/>
        <dbReference type="Rhea" id="RHEA-COMP:12069"/>
        <dbReference type="ChEBI" id="CHEBI:65314"/>
        <dbReference type="ChEBI" id="CHEBI:65315"/>
    </reaction>
</comment>
<evidence type="ECO:0000259" key="5">
    <source>
        <dbReference type="Pfam" id="PF00849"/>
    </source>
</evidence>
<dbReference type="InterPro" id="IPR020103">
    <property type="entry name" value="PsdUridine_synth_cat_dom_sf"/>
</dbReference>
<comment type="caution">
    <text evidence="6">The sequence shown here is derived from an EMBL/GenBank/DDBJ whole genome shotgun (WGS) entry which is preliminary data.</text>
</comment>
<dbReference type="Gene3D" id="3.30.2350.10">
    <property type="entry name" value="Pseudouridine synthase"/>
    <property type="match status" value="1"/>
</dbReference>
<dbReference type="InterPro" id="IPR050188">
    <property type="entry name" value="RluA_PseudoU_synthase"/>
</dbReference>
<dbReference type="PROSITE" id="PS01129">
    <property type="entry name" value="PSI_RLU"/>
    <property type="match status" value="1"/>
</dbReference>
<evidence type="ECO:0000256" key="3">
    <source>
        <dbReference type="ARBA" id="ARBA00033164"/>
    </source>
</evidence>
<dbReference type="SUPFAM" id="SSF55120">
    <property type="entry name" value="Pseudouridine synthase"/>
    <property type="match status" value="1"/>
</dbReference>
<keyword evidence="7" id="KW-1185">Reference proteome</keyword>
<dbReference type="PANTHER" id="PTHR21600">
    <property type="entry name" value="MITOCHONDRIAL RNA PSEUDOURIDINE SYNTHASE"/>
    <property type="match status" value="1"/>
</dbReference>
<dbReference type="CDD" id="cd02869">
    <property type="entry name" value="PseudoU_synth_RluA_like"/>
    <property type="match status" value="1"/>
</dbReference>
<dbReference type="Proteomes" id="UP000051223">
    <property type="component" value="Unassembled WGS sequence"/>
</dbReference>
<dbReference type="eggNOG" id="COG0564">
    <property type="taxonomic scope" value="Bacteria"/>
</dbReference>
<organism evidence="6 7">
    <name type="scientific">Lactobacillus hamsteri DSM 5661 = JCM 6256</name>
    <dbReference type="NCBI Taxonomy" id="1423754"/>
    <lineage>
        <taxon>Bacteria</taxon>
        <taxon>Bacillati</taxon>
        <taxon>Bacillota</taxon>
        <taxon>Bacilli</taxon>
        <taxon>Lactobacillales</taxon>
        <taxon>Lactobacillaceae</taxon>
        <taxon>Lactobacillus</taxon>
    </lineage>
</organism>
<sequence>MTLFKLRVTEKDPKKLGSFLLKNGFSRQALNKSKHHHGQIFVNHKRRYTSYILKVGDEVLFLTGEEKKNPFLKPSNGEINIALETKNYLVINKAAGVLSIPSRYEDDDALVNRVMGYFARKNETDLKPHVVTRLDRNTSGLVLIGKNAIAHARFSKIGKQDFIKKYHAIVHGNFNENELTGLVDAPIGKKGTGVKRSVIIGGQSAQTEYRVLKQVDGASLVELRLLTGRTHQIRVHMSHIGHPLYGDDMYGANDNFSRQALNCFYLKFPDPFSNETREIRIEDPQDMTALWNRLCK</sequence>